<gene>
    <name evidence="2" type="ORF">WP3W19E03_00690</name>
</gene>
<organism evidence="2 3">
    <name type="scientific">Aeromonas veronii</name>
    <dbReference type="NCBI Taxonomy" id="654"/>
    <lineage>
        <taxon>Bacteria</taxon>
        <taxon>Pseudomonadati</taxon>
        <taxon>Pseudomonadota</taxon>
        <taxon>Gammaproteobacteria</taxon>
        <taxon>Aeromonadales</taxon>
        <taxon>Aeromonadaceae</taxon>
        <taxon>Aeromonas</taxon>
    </lineage>
</organism>
<protein>
    <submittedName>
        <fullName evidence="2">Uncharacterized protein</fullName>
    </submittedName>
</protein>
<accession>A0A6S5YML6</accession>
<sequence length="72" mass="7959">MPNYVINKNSQSNGDHEIHNTTSGCSFMPNPENRIDLGYHDSCHGAVIAAKAQWPNNKINGCYYCCNACHTS</sequence>
<feature type="region of interest" description="Disordered" evidence="1">
    <location>
        <begin position="1"/>
        <end position="20"/>
    </location>
</feature>
<evidence type="ECO:0000313" key="2">
    <source>
        <dbReference type="EMBL" id="BBR37544.1"/>
    </source>
</evidence>
<reference evidence="2 3" key="1">
    <citation type="submission" date="2019-12" db="EMBL/GenBank/DDBJ databases">
        <title>complete genome sequences of Aeromonas veronii str. WP3-W19-ESBL-03 isolated from wastewater treatment plant effluent.</title>
        <authorList>
            <person name="Sekizuka T."/>
            <person name="Itokawa K."/>
            <person name="Yatsu K."/>
            <person name="Inamine Y."/>
            <person name="Kuroda M."/>
        </authorList>
    </citation>
    <scope>NUCLEOTIDE SEQUENCE [LARGE SCALE GENOMIC DNA]</scope>
    <source>
        <strain evidence="2 3">WP3-W19-ESBL-03</strain>
    </source>
</reference>
<evidence type="ECO:0000256" key="1">
    <source>
        <dbReference type="SAM" id="MobiDB-lite"/>
    </source>
</evidence>
<dbReference type="EMBL" id="AP022038">
    <property type="protein sequence ID" value="BBR37544.1"/>
    <property type="molecule type" value="Genomic_DNA"/>
</dbReference>
<evidence type="ECO:0000313" key="3">
    <source>
        <dbReference type="Proteomes" id="UP000515442"/>
    </source>
</evidence>
<proteinExistence type="predicted"/>
<dbReference type="AlphaFoldDB" id="A0A6S5YML6"/>
<feature type="compositionally biased region" description="Polar residues" evidence="1">
    <location>
        <begin position="1"/>
        <end position="13"/>
    </location>
</feature>
<name>A0A6S5YML6_AERVE</name>
<dbReference type="Proteomes" id="UP000515442">
    <property type="component" value="Chromosome"/>
</dbReference>